<name>A0A3N0E0V5_9ACTN</name>
<accession>A0A3N0E0V5</accession>
<keyword evidence="3" id="KW-1185">Reference proteome</keyword>
<comment type="caution">
    <text evidence="2">The sequence shown here is derived from an EMBL/GenBank/DDBJ whole genome shotgun (WGS) entry which is preliminary data.</text>
</comment>
<sequence length="124" mass="12737">MAKGGSMRRRDESGAVTAETATVIPVLVVLAAVLAWMVAFGVAQARVVDAARETARALARGDDAETSSRLGRQIAPDGAQIVVREEQGALVVTVTAEMRGPGGLLGFLGRPVRAEAVAAQEPGS</sequence>
<dbReference type="AlphaFoldDB" id="A0A3N0E0V5"/>
<gene>
    <name evidence="2" type="ORF">EFL95_02600</name>
</gene>
<evidence type="ECO:0000313" key="3">
    <source>
        <dbReference type="Proteomes" id="UP000277094"/>
    </source>
</evidence>
<protein>
    <submittedName>
        <fullName evidence="2">Pilus assembly protein</fullName>
    </submittedName>
</protein>
<evidence type="ECO:0000313" key="2">
    <source>
        <dbReference type="EMBL" id="RNL81494.1"/>
    </source>
</evidence>
<proteinExistence type="predicted"/>
<evidence type="ECO:0000256" key="1">
    <source>
        <dbReference type="SAM" id="Phobius"/>
    </source>
</evidence>
<dbReference type="Proteomes" id="UP000277094">
    <property type="component" value="Unassembled WGS sequence"/>
</dbReference>
<reference evidence="2 3" key="1">
    <citation type="submission" date="2018-11" db="EMBL/GenBank/DDBJ databases">
        <authorList>
            <person name="Li F."/>
        </authorList>
    </citation>
    <scope>NUCLEOTIDE SEQUENCE [LARGE SCALE GENOMIC DNA]</scope>
    <source>
        <strain evidence="2 3">KIS18-7</strain>
    </source>
</reference>
<dbReference type="NCBIfam" id="NF041390">
    <property type="entry name" value="TadE_Rv3655c"/>
    <property type="match status" value="1"/>
</dbReference>
<dbReference type="EMBL" id="RJSG01000001">
    <property type="protein sequence ID" value="RNL81494.1"/>
    <property type="molecule type" value="Genomic_DNA"/>
</dbReference>
<dbReference type="InterPro" id="IPR049790">
    <property type="entry name" value="Rv3655c/TadE"/>
</dbReference>
<keyword evidence="1" id="KW-1133">Transmembrane helix</keyword>
<feature type="transmembrane region" description="Helical" evidence="1">
    <location>
        <begin position="21"/>
        <end position="43"/>
    </location>
</feature>
<organism evidence="2 3">
    <name type="scientific">Nocardioides marmorisolisilvae</name>
    <dbReference type="NCBI Taxonomy" id="1542737"/>
    <lineage>
        <taxon>Bacteria</taxon>
        <taxon>Bacillati</taxon>
        <taxon>Actinomycetota</taxon>
        <taxon>Actinomycetes</taxon>
        <taxon>Propionibacteriales</taxon>
        <taxon>Nocardioidaceae</taxon>
        <taxon>Nocardioides</taxon>
    </lineage>
</organism>
<keyword evidence="1" id="KW-0472">Membrane</keyword>
<dbReference type="OrthoDB" id="3747652at2"/>
<keyword evidence="1" id="KW-0812">Transmembrane</keyword>